<dbReference type="InterPro" id="IPR009908">
    <property type="entry name" value="Methylamine_util_MauE"/>
</dbReference>
<accession>A0A382N803</accession>
<keyword evidence="4 5" id="KW-0472">Membrane</keyword>
<evidence type="ECO:0000256" key="1">
    <source>
        <dbReference type="ARBA" id="ARBA00004141"/>
    </source>
</evidence>
<reference evidence="7" key="1">
    <citation type="submission" date="2018-05" db="EMBL/GenBank/DDBJ databases">
        <authorList>
            <person name="Lanie J.A."/>
            <person name="Ng W.-L."/>
            <person name="Kazmierczak K.M."/>
            <person name="Andrzejewski T.M."/>
            <person name="Davidsen T.M."/>
            <person name="Wayne K.J."/>
            <person name="Tettelin H."/>
            <person name="Glass J.I."/>
            <person name="Rusch D."/>
            <person name="Podicherti R."/>
            <person name="Tsui H.-C.T."/>
            <person name="Winkler M.E."/>
        </authorList>
    </citation>
    <scope>NUCLEOTIDE SEQUENCE</scope>
</reference>
<dbReference type="Pfam" id="PF07291">
    <property type="entry name" value="MauE"/>
    <property type="match status" value="1"/>
</dbReference>
<feature type="transmembrane region" description="Helical" evidence="5">
    <location>
        <begin position="55"/>
        <end position="76"/>
    </location>
</feature>
<feature type="domain" description="Methylamine utilisation protein MauE" evidence="6">
    <location>
        <begin position="7"/>
        <end position="141"/>
    </location>
</feature>
<feature type="transmembrane region" description="Helical" evidence="5">
    <location>
        <begin position="125"/>
        <end position="143"/>
    </location>
</feature>
<feature type="transmembrane region" description="Helical" evidence="5">
    <location>
        <begin position="12"/>
        <end position="35"/>
    </location>
</feature>
<evidence type="ECO:0000256" key="3">
    <source>
        <dbReference type="ARBA" id="ARBA00022989"/>
    </source>
</evidence>
<feature type="transmembrane region" description="Helical" evidence="5">
    <location>
        <begin position="83"/>
        <end position="105"/>
    </location>
</feature>
<name>A0A382N803_9ZZZZ</name>
<keyword evidence="2 5" id="KW-0812">Transmembrane</keyword>
<evidence type="ECO:0000256" key="5">
    <source>
        <dbReference type="SAM" id="Phobius"/>
    </source>
</evidence>
<dbReference type="GO" id="GO:0030416">
    <property type="term" value="P:methylamine metabolic process"/>
    <property type="evidence" value="ECO:0007669"/>
    <property type="project" value="InterPro"/>
</dbReference>
<evidence type="ECO:0000256" key="2">
    <source>
        <dbReference type="ARBA" id="ARBA00022692"/>
    </source>
</evidence>
<dbReference type="GO" id="GO:0016020">
    <property type="term" value="C:membrane"/>
    <property type="evidence" value="ECO:0007669"/>
    <property type="project" value="UniProtKB-SubCell"/>
</dbReference>
<gene>
    <name evidence="7" type="ORF">METZ01_LOCUS309724</name>
</gene>
<dbReference type="AlphaFoldDB" id="A0A382N803"/>
<dbReference type="EMBL" id="UINC01098389">
    <property type="protein sequence ID" value="SVC56870.1"/>
    <property type="molecule type" value="Genomic_DNA"/>
</dbReference>
<evidence type="ECO:0000313" key="7">
    <source>
        <dbReference type="EMBL" id="SVC56870.1"/>
    </source>
</evidence>
<sequence length="176" mass="19082">MDGVSKAARIGQIVMGVVYLVAGAIKIWEPVLFYWELIPYMQIIGVGSDNWESVTAAAKVTTVLGPIEFALGLALIFNWRPQLSLPISTLLMALFTGLMIKAWHMGASIDCGCFGALVERSPGEAAVEDAVMLAILLFSWWGIRRSAVEKSTNGDAANWWGKNSQPAIAKTNQVVL</sequence>
<evidence type="ECO:0000256" key="4">
    <source>
        <dbReference type="ARBA" id="ARBA00023136"/>
    </source>
</evidence>
<protein>
    <recommendedName>
        <fullName evidence="6">Methylamine utilisation protein MauE domain-containing protein</fullName>
    </recommendedName>
</protein>
<feature type="non-terminal residue" evidence="7">
    <location>
        <position position="176"/>
    </location>
</feature>
<keyword evidence="3 5" id="KW-1133">Transmembrane helix</keyword>
<evidence type="ECO:0000259" key="6">
    <source>
        <dbReference type="Pfam" id="PF07291"/>
    </source>
</evidence>
<proteinExistence type="predicted"/>
<comment type="subcellular location">
    <subcellularLocation>
        <location evidence="1">Membrane</location>
        <topology evidence="1">Multi-pass membrane protein</topology>
    </subcellularLocation>
</comment>
<organism evidence="7">
    <name type="scientific">marine metagenome</name>
    <dbReference type="NCBI Taxonomy" id="408172"/>
    <lineage>
        <taxon>unclassified sequences</taxon>
        <taxon>metagenomes</taxon>
        <taxon>ecological metagenomes</taxon>
    </lineage>
</organism>